<feature type="domain" description="Porin" evidence="6">
    <location>
        <begin position="9"/>
        <end position="320"/>
    </location>
</feature>
<dbReference type="InterPro" id="IPR033900">
    <property type="entry name" value="Gram_neg_porin_domain"/>
</dbReference>
<sequence length="353" mass="38659">MNKNILALAVAAAAAFSGAVSAAQVYSDDTSSLAIGGRVEARAQGLDGDVNDTSRVRINIDGKTQINDDLYAVGFFEREFKTQEASKADYNNDYNEADGETSYNRYLFAGIGSKTYGQLVYGKADGALGMLTDFTDIMEYYGNEAGAKIAAADRTSNNLLYTGNFGGFTVKANYVANGKADESDVNTTGYSFATKYDFNNGLAMGIGYGQQKNQGSNLAQDLNANQTFASASYTMGNLYFAGLYQYARNVGYLYSYDDQKNNDYQGFSLATAYTLNQLVLRSTYNYMEKTTDANVKMANALDFDASYFFTPNFRVYAGYTINLLDKADATKINSAPEAYQYDDQYALGARYDF</sequence>
<dbReference type="PANTHER" id="PTHR34501">
    <property type="entry name" value="PROTEIN YDDL-RELATED"/>
    <property type="match status" value="1"/>
</dbReference>
<dbReference type="PRINTS" id="PR00183">
    <property type="entry name" value="ECOLIPORIN"/>
</dbReference>
<feature type="chain" id="PRO_5032729774" evidence="5">
    <location>
        <begin position="23"/>
        <end position="353"/>
    </location>
</feature>
<dbReference type="EMBL" id="JABXOR010000603">
    <property type="protein sequence ID" value="NVP00471.1"/>
    <property type="molecule type" value="Genomic_DNA"/>
</dbReference>
<dbReference type="AlphaFoldDB" id="A0A850R002"/>
<protein>
    <submittedName>
        <fullName evidence="7">Porin</fullName>
    </submittedName>
</protein>
<evidence type="ECO:0000256" key="4">
    <source>
        <dbReference type="ARBA" id="ARBA00023136"/>
    </source>
</evidence>
<dbReference type="Gene3D" id="2.40.160.10">
    <property type="entry name" value="Porin"/>
    <property type="match status" value="1"/>
</dbReference>
<dbReference type="GO" id="GO:0015288">
    <property type="term" value="F:porin activity"/>
    <property type="evidence" value="ECO:0007669"/>
    <property type="project" value="InterPro"/>
</dbReference>
<keyword evidence="3 5" id="KW-0732">Signal</keyword>
<reference evidence="7 8" key="1">
    <citation type="submission" date="2020-06" db="EMBL/GenBank/DDBJ databases">
        <title>Photobacterium damselae subsp. damselae comparative genomics.</title>
        <authorList>
            <person name="Osorio C.R."/>
        </authorList>
    </citation>
    <scope>NUCLEOTIDE SEQUENCE [LARGE SCALE GENOMIC DNA]</scope>
    <source>
        <strain evidence="7 8">TW250/03</strain>
    </source>
</reference>
<evidence type="ECO:0000256" key="2">
    <source>
        <dbReference type="ARBA" id="ARBA00007539"/>
    </source>
</evidence>
<proteinExistence type="inferred from homology"/>
<feature type="signal peptide" evidence="5">
    <location>
        <begin position="1"/>
        <end position="22"/>
    </location>
</feature>
<name>A0A850R002_PHODD</name>
<evidence type="ECO:0000313" key="7">
    <source>
        <dbReference type="EMBL" id="NVP00471.1"/>
    </source>
</evidence>
<evidence type="ECO:0000256" key="1">
    <source>
        <dbReference type="ARBA" id="ARBA00004571"/>
    </source>
</evidence>
<comment type="similarity">
    <text evidence="2">Belongs to the Gram-negative porin family.</text>
</comment>
<evidence type="ECO:0000313" key="8">
    <source>
        <dbReference type="Proteomes" id="UP000533429"/>
    </source>
</evidence>
<gene>
    <name evidence="7" type="ORF">HWA77_09650</name>
</gene>
<dbReference type="Proteomes" id="UP000533429">
    <property type="component" value="Unassembled WGS sequence"/>
</dbReference>
<dbReference type="Pfam" id="PF13609">
    <property type="entry name" value="Porin_4"/>
    <property type="match status" value="1"/>
</dbReference>
<dbReference type="InterPro" id="IPR050298">
    <property type="entry name" value="Gram-neg_bact_OMP"/>
</dbReference>
<comment type="subcellular location">
    <subcellularLocation>
        <location evidence="1">Cell outer membrane</location>
        <topology evidence="1">Multi-pass membrane protein</topology>
    </subcellularLocation>
</comment>
<dbReference type="GO" id="GO:0009279">
    <property type="term" value="C:cell outer membrane"/>
    <property type="evidence" value="ECO:0007669"/>
    <property type="project" value="UniProtKB-SubCell"/>
</dbReference>
<dbReference type="GO" id="GO:0034220">
    <property type="term" value="P:monoatomic ion transmembrane transport"/>
    <property type="evidence" value="ECO:0007669"/>
    <property type="project" value="InterPro"/>
</dbReference>
<organism evidence="7 8">
    <name type="scientific">Photobacterium damselae subsp. damselae</name>
    <name type="common">Listonella damsela</name>
    <dbReference type="NCBI Taxonomy" id="85581"/>
    <lineage>
        <taxon>Bacteria</taxon>
        <taxon>Pseudomonadati</taxon>
        <taxon>Pseudomonadota</taxon>
        <taxon>Gammaproteobacteria</taxon>
        <taxon>Vibrionales</taxon>
        <taxon>Vibrionaceae</taxon>
        <taxon>Photobacterium</taxon>
    </lineage>
</organism>
<keyword evidence="4" id="KW-0472">Membrane</keyword>
<comment type="caution">
    <text evidence="7">The sequence shown here is derived from an EMBL/GenBank/DDBJ whole genome shotgun (WGS) entry which is preliminary data.</text>
</comment>
<dbReference type="SUPFAM" id="SSF56935">
    <property type="entry name" value="Porins"/>
    <property type="match status" value="1"/>
</dbReference>
<evidence type="ECO:0000256" key="3">
    <source>
        <dbReference type="ARBA" id="ARBA00022729"/>
    </source>
</evidence>
<dbReference type="InterPro" id="IPR001897">
    <property type="entry name" value="Porin_gammaproteobac"/>
</dbReference>
<accession>A0A850R002</accession>
<evidence type="ECO:0000256" key="5">
    <source>
        <dbReference type="SAM" id="SignalP"/>
    </source>
</evidence>
<evidence type="ECO:0000259" key="6">
    <source>
        <dbReference type="Pfam" id="PF13609"/>
    </source>
</evidence>
<dbReference type="InterPro" id="IPR023614">
    <property type="entry name" value="Porin_dom_sf"/>
</dbReference>
<dbReference type="PANTHER" id="PTHR34501:SF2">
    <property type="entry name" value="OUTER MEMBRANE PORIN F-RELATED"/>
    <property type="match status" value="1"/>
</dbReference>
<dbReference type="CDD" id="cd00342">
    <property type="entry name" value="gram_neg_porins"/>
    <property type="match status" value="1"/>
</dbReference>